<accession>A0A8S5NMN3</accession>
<proteinExistence type="predicted"/>
<organism evidence="1">
    <name type="scientific">Myoviridae sp. ctSGm32</name>
    <dbReference type="NCBI Taxonomy" id="2826653"/>
    <lineage>
        <taxon>Viruses</taxon>
        <taxon>Duplodnaviria</taxon>
        <taxon>Heunggongvirae</taxon>
        <taxon>Uroviricota</taxon>
        <taxon>Caudoviricetes</taxon>
    </lineage>
</organism>
<dbReference type="Pfam" id="PF16510">
    <property type="entry name" value="P22_portal"/>
    <property type="match status" value="1"/>
</dbReference>
<evidence type="ECO:0000313" key="1">
    <source>
        <dbReference type="EMBL" id="DAD95969.1"/>
    </source>
</evidence>
<name>A0A8S5NMN3_9CAUD</name>
<sequence length="471" mass="53192">MDLKDVQETDIWALYQQGQDYMRLKNMYTQTDLNFRMFGGDQNKDLKITGIEPIQLNYIKPIVRYKVGVVIQYLWAIVYSSENLENNEFKETSEKVCKLLNRKAAKIWENENLDKKIQKICKNAAINGECVCYIDYNKKKATPKIKILSKVDVYYGNENNDEIEEQPYILVKQRVSVIEARQIAIDCGVSEESANLIVGDNETFEESGEESKLEKDDMVTIVTKLYKKDGKVHYAKSTRYVEIKKDTNTGLSYYPVIHFIWEEKEGSARGQGEVEPLIPNQLEVNKTLMRRALVAKLTAYPTKAVAIEKIQNPKDINKVGAIIKIKGSDVQDVNKIFTNVSPAQMSSDVQALMNDLINVSRELANASDVASGSLNNSTLQNASGRAILAVQQAAQQPLKEQNGNLKYFIECFARVLLDHIKTYNRDGLTLDEEITGPTGETTVALVPVEGSILEKLQADVKVDVTPKRCLR</sequence>
<dbReference type="InterPro" id="IPR032427">
    <property type="entry name" value="P22_portal"/>
</dbReference>
<protein>
    <submittedName>
        <fullName evidence="1">PORTAL PROTEIN</fullName>
    </submittedName>
</protein>
<reference evidence="1" key="1">
    <citation type="journal article" date="2021" name="Proc. Natl. Acad. Sci. U.S.A.">
        <title>A Catalog of Tens of Thousands of Viruses from Human Metagenomes Reveals Hidden Associations with Chronic Diseases.</title>
        <authorList>
            <person name="Tisza M.J."/>
            <person name="Buck C.B."/>
        </authorList>
    </citation>
    <scope>NUCLEOTIDE SEQUENCE</scope>
    <source>
        <strain evidence="1">CtSGm32</strain>
    </source>
</reference>
<dbReference type="EMBL" id="BK015207">
    <property type="protein sequence ID" value="DAD95969.1"/>
    <property type="molecule type" value="Genomic_DNA"/>
</dbReference>